<dbReference type="RefSeq" id="WP_093673174.1">
    <property type="nucleotide sequence ID" value="NZ_FOOY01000016.1"/>
</dbReference>
<dbReference type="OrthoDB" id="2964542at2"/>
<evidence type="ECO:0000256" key="1">
    <source>
        <dbReference type="SAM" id="MobiDB-lite"/>
    </source>
</evidence>
<evidence type="ECO:0000313" key="3">
    <source>
        <dbReference type="EMBL" id="SFG65359.1"/>
    </source>
</evidence>
<feature type="transmembrane region" description="Helical" evidence="2">
    <location>
        <begin position="6"/>
        <end position="26"/>
    </location>
</feature>
<organism evidence="3 4">
    <name type="scientific">Sporolactobacillus nakayamae</name>
    <dbReference type="NCBI Taxonomy" id="269670"/>
    <lineage>
        <taxon>Bacteria</taxon>
        <taxon>Bacillati</taxon>
        <taxon>Bacillota</taxon>
        <taxon>Bacilli</taxon>
        <taxon>Bacillales</taxon>
        <taxon>Sporolactobacillaceae</taxon>
        <taxon>Sporolactobacillus</taxon>
    </lineage>
</organism>
<reference evidence="4" key="1">
    <citation type="submission" date="2016-10" db="EMBL/GenBank/DDBJ databases">
        <authorList>
            <person name="Varghese N."/>
            <person name="Submissions S."/>
        </authorList>
    </citation>
    <scope>NUCLEOTIDE SEQUENCE [LARGE SCALE GENOMIC DNA]</scope>
    <source>
        <strain evidence="4">ATCC 700379</strain>
    </source>
</reference>
<keyword evidence="4" id="KW-1185">Reference proteome</keyword>
<evidence type="ECO:0000313" key="4">
    <source>
        <dbReference type="Proteomes" id="UP000198752"/>
    </source>
</evidence>
<evidence type="ECO:0008006" key="5">
    <source>
        <dbReference type="Google" id="ProtNLM"/>
    </source>
</evidence>
<feature type="region of interest" description="Disordered" evidence="1">
    <location>
        <begin position="48"/>
        <end position="75"/>
    </location>
</feature>
<dbReference type="Proteomes" id="UP000198752">
    <property type="component" value="Unassembled WGS sequence"/>
</dbReference>
<proteinExistence type="predicted"/>
<dbReference type="STRING" id="269670.SAMN02982927_02348"/>
<keyword evidence="2" id="KW-1133">Transmembrane helix</keyword>
<keyword evidence="2" id="KW-0472">Membrane</keyword>
<name>A0A1I2TMJ0_9BACL</name>
<keyword evidence="2" id="KW-0812">Transmembrane</keyword>
<evidence type="ECO:0000256" key="2">
    <source>
        <dbReference type="SAM" id="Phobius"/>
    </source>
</evidence>
<gene>
    <name evidence="3" type="ORF">SAMN02982927_02348</name>
</gene>
<accession>A0A1I2TMJ0</accession>
<dbReference type="EMBL" id="FOOY01000016">
    <property type="protein sequence ID" value="SFG65359.1"/>
    <property type="molecule type" value="Genomic_DNA"/>
</dbReference>
<sequence>MKKVHIFAISASALLVIFALVGLFLYQFHGFHDQKLFAGDKDRDQVTNEFDADTDGDGAVNLKDSDANGNGRSNKQDLISGAKSLVGVLYDPLKGGHGNIGGKMGFIVCIDVPRIAYADADISLDQLLKQDYAQNPSHYETQGGTNTPATPYFYRRVRNVYDYARANGMLVRKATKPKVGDIVFYSRFHATLVVGTHKDGTYDEVSASPEKIYTRENLHKKWKARDVARLLN</sequence>
<dbReference type="Pfam" id="PF06940">
    <property type="entry name" value="DUF1287"/>
    <property type="match status" value="1"/>
</dbReference>
<dbReference type="InterPro" id="IPR009706">
    <property type="entry name" value="DUF1287"/>
</dbReference>
<protein>
    <recommendedName>
        <fullName evidence="5">DUF1287 domain-containing protein</fullName>
    </recommendedName>
</protein>
<dbReference type="AlphaFoldDB" id="A0A1I2TMJ0"/>